<comment type="caution">
    <text evidence="15">The sequence shown here is derived from an EMBL/GenBank/DDBJ whole genome shotgun (WGS) entry which is preliminary data.</text>
</comment>
<dbReference type="Pfam" id="PF19303">
    <property type="entry name" value="Anticodon_3"/>
    <property type="match status" value="1"/>
</dbReference>
<dbReference type="PROSITE" id="PS00178">
    <property type="entry name" value="AA_TRNA_LIGASE_I"/>
    <property type="match status" value="1"/>
</dbReference>
<evidence type="ECO:0000256" key="8">
    <source>
        <dbReference type="ARBA" id="ARBA00022917"/>
    </source>
</evidence>
<protein>
    <recommendedName>
        <fullName evidence="3">methionine--tRNA ligase</fullName>
        <ecNumber evidence="3">6.1.1.10</ecNumber>
    </recommendedName>
    <alternativeName>
        <fullName evidence="10">Methionyl-tRNA synthetase</fullName>
    </alternativeName>
</protein>
<keyword evidence="8 12" id="KW-0648">Protein biosynthesis</keyword>
<feature type="region of interest" description="Disordered" evidence="13">
    <location>
        <begin position="636"/>
        <end position="683"/>
    </location>
</feature>
<dbReference type="EC" id="6.1.1.10" evidence="3"/>
<evidence type="ECO:0000256" key="1">
    <source>
        <dbReference type="ARBA" id="ARBA00004496"/>
    </source>
</evidence>
<evidence type="ECO:0000313" key="15">
    <source>
        <dbReference type="EMBL" id="KAF9532512.1"/>
    </source>
</evidence>
<evidence type="ECO:0000256" key="11">
    <source>
        <dbReference type="ARBA" id="ARBA00047364"/>
    </source>
</evidence>
<evidence type="ECO:0000256" key="6">
    <source>
        <dbReference type="ARBA" id="ARBA00022741"/>
    </source>
</evidence>
<dbReference type="Pfam" id="PF09334">
    <property type="entry name" value="tRNA-synt_1g"/>
    <property type="match status" value="1"/>
</dbReference>
<evidence type="ECO:0000256" key="12">
    <source>
        <dbReference type="RuleBase" id="RU363039"/>
    </source>
</evidence>
<dbReference type="InterPro" id="IPR000738">
    <property type="entry name" value="WHEP-TRS_dom"/>
</dbReference>
<dbReference type="CDD" id="cd00814">
    <property type="entry name" value="MetRS_core"/>
    <property type="match status" value="1"/>
</dbReference>
<evidence type="ECO:0000256" key="3">
    <source>
        <dbReference type="ARBA" id="ARBA00012838"/>
    </source>
</evidence>
<dbReference type="CDD" id="cd07957">
    <property type="entry name" value="Anticodon_Ia_Met"/>
    <property type="match status" value="1"/>
</dbReference>
<dbReference type="Gene3D" id="2.20.28.20">
    <property type="entry name" value="Methionyl-tRNA synthetase, Zn-domain"/>
    <property type="match status" value="1"/>
</dbReference>
<dbReference type="Proteomes" id="UP000807306">
    <property type="component" value="Unassembled WGS sequence"/>
</dbReference>
<comment type="catalytic activity">
    <reaction evidence="11">
        <text>tRNA(Met) + L-methionine + ATP = L-methionyl-tRNA(Met) + AMP + diphosphate</text>
        <dbReference type="Rhea" id="RHEA:13481"/>
        <dbReference type="Rhea" id="RHEA-COMP:9667"/>
        <dbReference type="Rhea" id="RHEA-COMP:9698"/>
        <dbReference type="ChEBI" id="CHEBI:30616"/>
        <dbReference type="ChEBI" id="CHEBI:33019"/>
        <dbReference type="ChEBI" id="CHEBI:57844"/>
        <dbReference type="ChEBI" id="CHEBI:78442"/>
        <dbReference type="ChEBI" id="CHEBI:78530"/>
        <dbReference type="ChEBI" id="CHEBI:456215"/>
        <dbReference type="EC" id="6.1.1.10"/>
    </reaction>
</comment>
<evidence type="ECO:0000259" key="14">
    <source>
        <dbReference type="PROSITE" id="PS51185"/>
    </source>
</evidence>
<comment type="similarity">
    <text evidence="2 12">Belongs to the class-I aminoacyl-tRNA synthetase family.</text>
</comment>
<keyword evidence="4" id="KW-0963">Cytoplasm</keyword>
<dbReference type="Gene3D" id="1.10.287.10">
    <property type="entry name" value="S15/NS1, RNA-binding"/>
    <property type="match status" value="1"/>
</dbReference>
<dbReference type="SUPFAM" id="SSF52374">
    <property type="entry name" value="Nucleotidylyl transferase"/>
    <property type="match status" value="1"/>
</dbReference>
<evidence type="ECO:0000256" key="5">
    <source>
        <dbReference type="ARBA" id="ARBA00022598"/>
    </source>
</evidence>
<evidence type="ECO:0000313" key="16">
    <source>
        <dbReference type="Proteomes" id="UP000807306"/>
    </source>
</evidence>
<keyword evidence="5 12" id="KW-0436">Ligase</keyword>
<dbReference type="InterPro" id="IPR009080">
    <property type="entry name" value="tRNAsynth_Ia_anticodon-bd"/>
</dbReference>
<dbReference type="OrthoDB" id="5844513at2759"/>
<comment type="subcellular location">
    <subcellularLocation>
        <location evidence="1">Cytoplasm</location>
    </subcellularLocation>
</comment>
<sequence>MQRAQRWAGFLSSRSSSYIISSIVLRRNTTSLQMAQKIRADSDVLRTVPLPGSATSAPLPKEGEKNVLITSALPYCNNVPHLGNIIGSTLSADVYSRYSRTRNRNTLYVCGTDEYGTATETQALKEGITPRELCDKYHVLHKETYEWFDIGFDFFGRTSTPLHTEICQEIYINLGKNGFLEKQEKEQTYCENCSKFLADRFVEGTCPHCGFDDARGDQCDGCSRTLDAIELIRPRCLIDKAHNVTTRTSSHMYLKLNEIQPKTEEWVKASWKKGRWSPNAVINNDGELVDARLKAGLLPTPLTRDLQWGVPVPIEGEDVYGMKGKVLYVWFDAPIGYPSITANYMPEWKKWWFNPDHVDYYEFMGKDNVYFHAIYFPSVEIGDGRNWTKVHHISTTEYLNYEGGKFSKSKNRGVFGPAAKETGVPASVWRFYLISSRPETADAMFSWADCIAANNNVLLNNFGNFVNRALKFVSSQYDSVIPDSEDAPGSFSPNDGLDGEFITSVNALLKDYIDAMDAVKLRLGLQTVMLISQRGNTYLQSSGLNKALIASDPQRCAQVISRAVNLIYTLSALIYPFMPATSESILAQLNAPARTVPEVLSNDILAGHTIGTPEHLFKKIEENMVEVWRQKFGGNETTTSADAAGTLDPLKAAPGTKKKGGKKDKATLVPDGPKSPEASALEAKVADQGQIVRELKAKTPKTAELDVEIKTAVDVLKGLKVALDKALKASV</sequence>
<dbReference type="InterPro" id="IPR014758">
    <property type="entry name" value="Met-tRNA_synth"/>
</dbReference>
<dbReference type="InterPro" id="IPR041872">
    <property type="entry name" value="Anticodon_Met"/>
</dbReference>
<accession>A0A9P6EPG4</accession>
<dbReference type="InterPro" id="IPR023458">
    <property type="entry name" value="Met-tRNA_ligase_1"/>
</dbReference>
<dbReference type="Gene3D" id="1.10.730.10">
    <property type="entry name" value="Isoleucyl-tRNA Synthetase, Domain 1"/>
    <property type="match status" value="1"/>
</dbReference>
<keyword evidence="7 12" id="KW-0067">ATP-binding</keyword>
<dbReference type="GO" id="GO:0017102">
    <property type="term" value="C:methionyl glutamyl tRNA synthetase complex"/>
    <property type="evidence" value="ECO:0007669"/>
    <property type="project" value="UniProtKB-ARBA"/>
</dbReference>
<dbReference type="InterPro" id="IPR033911">
    <property type="entry name" value="MetRS_core"/>
</dbReference>
<dbReference type="AlphaFoldDB" id="A0A9P6EPG4"/>
<organism evidence="15 16">
    <name type="scientific">Crepidotus variabilis</name>
    <dbReference type="NCBI Taxonomy" id="179855"/>
    <lineage>
        <taxon>Eukaryota</taxon>
        <taxon>Fungi</taxon>
        <taxon>Dikarya</taxon>
        <taxon>Basidiomycota</taxon>
        <taxon>Agaricomycotina</taxon>
        <taxon>Agaricomycetes</taxon>
        <taxon>Agaricomycetidae</taxon>
        <taxon>Agaricales</taxon>
        <taxon>Agaricineae</taxon>
        <taxon>Crepidotaceae</taxon>
        <taxon>Crepidotus</taxon>
    </lineage>
</organism>
<dbReference type="PROSITE" id="PS51185">
    <property type="entry name" value="WHEP_TRS_2"/>
    <property type="match status" value="1"/>
</dbReference>
<keyword evidence="16" id="KW-1185">Reference proteome</keyword>
<evidence type="ECO:0000256" key="4">
    <source>
        <dbReference type="ARBA" id="ARBA00022490"/>
    </source>
</evidence>
<dbReference type="GO" id="GO:0005829">
    <property type="term" value="C:cytosol"/>
    <property type="evidence" value="ECO:0007669"/>
    <property type="project" value="TreeGrafter"/>
</dbReference>
<dbReference type="GO" id="GO:0036464">
    <property type="term" value="C:cytoplasmic ribonucleoprotein granule"/>
    <property type="evidence" value="ECO:0007669"/>
    <property type="project" value="UniProtKB-ARBA"/>
</dbReference>
<evidence type="ECO:0000256" key="2">
    <source>
        <dbReference type="ARBA" id="ARBA00005594"/>
    </source>
</evidence>
<dbReference type="SUPFAM" id="SSF57770">
    <property type="entry name" value="Methionyl-tRNA synthetase (MetRS), Zn-domain"/>
    <property type="match status" value="1"/>
</dbReference>
<dbReference type="NCBIfam" id="TIGR00398">
    <property type="entry name" value="metG"/>
    <property type="match status" value="1"/>
</dbReference>
<gene>
    <name evidence="15" type="ORF">CPB83DRAFT_846910</name>
</gene>
<dbReference type="InterPro" id="IPR001412">
    <property type="entry name" value="aa-tRNA-synth_I_CS"/>
</dbReference>
<dbReference type="EMBL" id="MU157831">
    <property type="protein sequence ID" value="KAF9532512.1"/>
    <property type="molecule type" value="Genomic_DNA"/>
</dbReference>
<keyword evidence="9 12" id="KW-0030">Aminoacyl-tRNA synthetase</keyword>
<name>A0A9P6EPG4_9AGAR</name>
<keyword evidence="6 12" id="KW-0547">Nucleotide-binding</keyword>
<dbReference type="PANTHER" id="PTHR45765">
    <property type="entry name" value="METHIONINE--TRNA LIGASE"/>
    <property type="match status" value="1"/>
</dbReference>
<dbReference type="PANTHER" id="PTHR45765:SF1">
    <property type="entry name" value="METHIONINE--TRNA LIGASE, CYTOPLASMIC"/>
    <property type="match status" value="1"/>
</dbReference>
<dbReference type="PRINTS" id="PR01041">
    <property type="entry name" value="TRNASYNTHMET"/>
</dbReference>
<dbReference type="InterPro" id="IPR014729">
    <property type="entry name" value="Rossmann-like_a/b/a_fold"/>
</dbReference>
<evidence type="ECO:0000256" key="13">
    <source>
        <dbReference type="SAM" id="MobiDB-lite"/>
    </source>
</evidence>
<dbReference type="InterPro" id="IPR015413">
    <property type="entry name" value="Methionyl/Leucyl_tRNA_Synth"/>
</dbReference>
<dbReference type="GO" id="GO:0005524">
    <property type="term" value="F:ATP binding"/>
    <property type="evidence" value="ECO:0007669"/>
    <property type="project" value="UniProtKB-KW"/>
</dbReference>
<dbReference type="FunFam" id="2.20.28.20:FF:000001">
    <property type="entry name" value="Methionine--tRNA ligase"/>
    <property type="match status" value="1"/>
</dbReference>
<reference evidence="15" key="1">
    <citation type="submission" date="2020-11" db="EMBL/GenBank/DDBJ databases">
        <authorList>
            <consortium name="DOE Joint Genome Institute"/>
            <person name="Ahrendt S."/>
            <person name="Riley R."/>
            <person name="Andreopoulos W."/>
            <person name="Labutti K."/>
            <person name="Pangilinan J."/>
            <person name="Ruiz-Duenas F.J."/>
            <person name="Barrasa J.M."/>
            <person name="Sanchez-Garcia M."/>
            <person name="Camarero S."/>
            <person name="Miyauchi S."/>
            <person name="Serrano A."/>
            <person name="Linde D."/>
            <person name="Babiker R."/>
            <person name="Drula E."/>
            <person name="Ayuso-Fernandez I."/>
            <person name="Pacheco R."/>
            <person name="Padilla G."/>
            <person name="Ferreira P."/>
            <person name="Barriuso J."/>
            <person name="Kellner H."/>
            <person name="Castanera R."/>
            <person name="Alfaro M."/>
            <person name="Ramirez L."/>
            <person name="Pisabarro A.G."/>
            <person name="Kuo A."/>
            <person name="Tritt A."/>
            <person name="Lipzen A."/>
            <person name="He G."/>
            <person name="Yan M."/>
            <person name="Ng V."/>
            <person name="Cullen D."/>
            <person name="Martin F."/>
            <person name="Rosso M.-N."/>
            <person name="Henrissat B."/>
            <person name="Hibbett D."/>
            <person name="Martinez A.T."/>
            <person name="Grigoriev I.V."/>
        </authorList>
    </citation>
    <scope>NUCLEOTIDE SEQUENCE</scope>
    <source>
        <strain evidence="15">CBS 506.95</strain>
    </source>
</reference>
<dbReference type="GO" id="GO:0017101">
    <property type="term" value="C:aminoacyl-tRNA synthetase multienzyme complex"/>
    <property type="evidence" value="ECO:0007669"/>
    <property type="project" value="TreeGrafter"/>
</dbReference>
<evidence type="ECO:0000256" key="9">
    <source>
        <dbReference type="ARBA" id="ARBA00023146"/>
    </source>
</evidence>
<evidence type="ECO:0000256" key="7">
    <source>
        <dbReference type="ARBA" id="ARBA00022840"/>
    </source>
</evidence>
<feature type="domain" description="WHEP-TRS" evidence="14">
    <location>
        <begin position="677"/>
        <end position="731"/>
    </location>
</feature>
<proteinExistence type="inferred from homology"/>
<dbReference type="Gene3D" id="3.40.50.620">
    <property type="entry name" value="HUPs"/>
    <property type="match status" value="1"/>
</dbReference>
<feature type="non-terminal residue" evidence="15">
    <location>
        <position position="1"/>
    </location>
</feature>
<dbReference type="GO" id="GO:0004825">
    <property type="term" value="F:methionine-tRNA ligase activity"/>
    <property type="evidence" value="ECO:0007669"/>
    <property type="project" value="UniProtKB-EC"/>
</dbReference>
<dbReference type="FunFam" id="1.10.730.10:FF:000037">
    <property type="entry name" value="Methionyl-tRNA synthetase"/>
    <property type="match status" value="1"/>
</dbReference>
<evidence type="ECO:0000256" key="10">
    <source>
        <dbReference type="ARBA" id="ARBA00030904"/>
    </source>
</evidence>
<dbReference type="SUPFAM" id="SSF47323">
    <property type="entry name" value="Anticodon-binding domain of a subclass of class I aminoacyl-tRNA synthetases"/>
    <property type="match status" value="1"/>
</dbReference>
<dbReference type="InterPro" id="IPR029038">
    <property type="entry name" value="MetRS_Zn"/>
</dbReference>
<dbReference type="GO" id="GO:0006431">
    <property type="term" value="P:methionyl-tRNA aminoacylation"/>
    <property type="evidence" value="ECO:0007669"/>
    <property type="project" value="InterPro"/>
</dbReference>